<dbReference type="SUPFAM" id="SSF81301">
    <property type="entry name" value="Nucleotidyltransferase"/>
    <property type="match status" value="1"/>
</dbReference>
<dbReference type="Pfam" id="PF01966">
    <property type="entry name" value="HD"/>
    <property type="match status" value="1"/>
</dbReference>
<dbReference type="GO" id="GO:0016779">
    <property type="term" value="F:nucleotidyltransferase activity"/>
    <property type="evidence" value="ECO:0007669"/>
    <property type="project" value="UniProtKB-KW"/>
</dbReference>
<dbReference type="GO" id="GO:0046872">
    <property type="term" value="F:metal ion binding"/>
    <property type="evidence" value="ECO:0007669"/>
    <property type="project" value="UniProtKB-KW"/>
</dbReference>
<dbReference type="InterPro" id="IPR006674">
    <property type="entry name" value="HD_domain"/>
</dbReference>
<evidence type="ECO:0000256" key="7">
    <source>
        <dbReference type="ARBA" id="ARBA00022800"/>
    </source>
</evidence>
<dbReference type="Pfam" id="PF01743">
    <property type="entry name" value="PolyA_pol"/>
    <property type="match status" value="1"/>
</dbReference>
<dbReference type="Gene3D" id="3.30.460.10">
    <property type="entry name" value="Beta Polymerase, domain 2"/>
    <property type="match status" value="1"/>
</dbReference>
<dbReference type="InterPro" id="IPR003607">
    <property type="entry name" value="HD/PDEase_dom"/>
</dbReference>
<dbReference type="GO" id="GO:0003723">
    <property type="term" value="F:RNA binding"/>
    <property type="evidence" value="ECO:0007669"/>
    <property type="project" value="UniProtKB-KW"/>
</dbReference>
<comment type="similarity">
    <text evidence="11">Belongs to the tRNA nucleotidyltransferase/poly(A) polymerase family.</text>
</comment>
<evidence type="ECO:0000256" key="4">
    <source>
        <dbReference type="ARBA" id="ARBA00022695"/>
    </source>
</evidence>
<accession>A0A9D7XHN4</accession>
<evidence type="ECO:0000259" key="14">
    <source>
        <dbReference type="Pfam" id="PF12627"/>
    </source>
</evidence>
<dbReference type="AlphaFoldDB" id="A0A9D7XHN4"/>
<dbReference type="Gene3D" id="1.10.3090.10">
    <property type="entry name" value="cca-adding enzyme, domain 2"/>
    <property type="match status" value="1"/>
</dbReference>
<feature type="domain" description="HD" evidence="13">
    <location>
        <begin position="264"/>
        <end position="358"/>
    </location>
</feature>
<dbReference type="EMBL" id="JADKFW010000005">
    <property type="protein sequence ID" value="MBK9717883.1"/>
    <property type="molecule type" value="Genomic_DNA"/>
</dbReference>
<keyword evidence="9" id="KW-0460">Magnesium</keyword>
<keyword evidence="6" id="KW-0547">Nucleotide-binding</keyword>
<keyword evidence="5" id="KW-0479">Metal-binding</keyword>
<name>A0A9D7XHN4_9BACT</name>
<dbReference type="GO" id="GO:0008033">
    <property type="term" value="P:tRNA processing"/>
    <property type="evidence" value="ECO:0007669"/>
    <property type="project" value="UniProtKB-KW"/>
</dbReference>
<dbReference type="CDD" id="cd00077">
    <property type="entry name" value="HDc"/>
    <property type="match status" value="1"/>
</dbReference>
<keyword evidence="3" id="KW-0819">tRNA processing</keyword>
<dbReference type="GO" id="GO:0005524">
    <property type="term" value="F:ATP binding"/>
    <property type="evidence" value="ECO:0007669"/>
    <property type="project" value="UniProtKB-KW"/>
</dbReference>
<evidence type="ECO:0000256" key="2">
    <source>
        <dbReference type="ARBA" id="ARBA00022679"/>
    </source>
</evidence>
<evidence type="ECO:0000256" key="11">
    <source>
        <dbReference type="RuleBase" id="RU003953"/>
    </source>
</evidence>
<evidence type="ECO:0000259" key="12">
    <source>
        <dbReference type="Pfam" id="PF01743"/>
    </source>
</evidence>
<dbReference type="Proteomes" id="UP000808349">
    <property type="component" value="Unassembled WGS sequence"/>
</dbReference>
<dbReference type="InterPro" id="IPR032828">
    <property type="entry name" value="PolyA_RNA-bd"/>
</dbReference>
<dbReference type="InterPro" id="IPR050124">
    <property type="entry name" value="tRNA_CCA-adding_enzyme"/>
</dbReference>
<evidence type="ECO:0000256" key="8">
    <source>
        <dbReference type="ARBA" id="ARBA00022840"/>
    </source>
</evidence>
<dbReference type="PANTHER" id="PTHR47545:SF1">
    <property type="entry name" value="MULTIFUNCTIONAL CCA PROTEIN"/>
    <property type="match status" value="1"/>
</dbReference>
<feature type="domain" description="tRNA nucleotidyltransferase/poly(A) polymerase RNA and SrmB- binding" evidence="14">
    <location>
        <begin position="189"/>
        <end position="246"/>
    </location>
</feature>
<feature type="domain" description="Poly A polymerase head" evidence="12">
    <location>
        <begin position="32"/>
        <end position="160"/>
    </location>
</feature>
<keyword evidence="2 11" id="KW-0808">Transferase</keyword>
<keyword evidence="4" id="KW-0548">Nucleotidyltransferase</keyword>
<dbReference type="InterPro" id="IPR043519">
    <property type="entry name" value="NT_sf"/>
</dbReference>
<dbReference type="GO" id="GO:0042245">
    <property type="term" value="P:RNA repair"/>
    <property type="evidence" value="ECO:0007669"/>
    <property type="project" value="UniProtKB-KW"/>
</dbReference>
<dbReference type="SUPFAM" id="SSF81891">
    <property type="entry name" value="Poly A polymerase C-terminal region-like"/>
    <property type="match status" value="1"/>
</dbReference>
<keyword evidence="8" id="KW-0067">ATP-binding</keyword>
<dbReference type="Pfam" id="PF12627">
    <property type="entry name" value="PolyA_pol_RNAbd"/>
    <property type="match status" value="1"/>
</dbReference>
<evidence type="ECO:0000313" key="15">
    <source>
        <dbReference type="EMBL" id="MBK9717883.1"/>
    </source>
</evidence>
<dbReference type="CDD" id="cd05398">
    <property type="entry name" value="NT_ClassII-CCAase"/>
    <property type="match status" value="1"/>
</dbReference>
<dbReference type="PANTHER" id="PTHR47545">
    <property type="entry name" value="MULTIFUNCTIONAL CCA PROTEIN"/>
    <property type="match status" value="1"/>
</dbReference>
<dbReference type="NCBIfam" id="TIGR00277">
    <property type="entry name" value="HDIG"/>
    <property type="match status" value="1"/>
</dbReference>
<proteinExistence type="inferred from homology"/>
<gene>
    <name evidence="15" type="ORF">IPO85_10275</name>
</gene>
<comment type="cofactor">
    <cofactor evidence="1">
        <name>Mg(2+)</name>
        <dbReference type="ChEBI" id="CHEBI:18420"/>
    </cofactor>
</comment>
<dbReference type="InterPro" id="IPR002646">
    <property type="entry name" value="PolA_pol_head_dom"/>
</dbReference>
<evidence type="ECO:0000256" key="6">
    <source>
        <dbReference type="ARBA" id="ARBA00022741"/>
    </source>
</evidence>
<sequence length="478" mass="54858">MNPHALIFDLNPSERKIFEIVSDAGDRLGIPVYAIGGFVRDRIIGRPSKDIDIVCQGDGILLAQEVAGQFRPVARVNFFERFGTAMIKYEDIELEFVGARKESYSHDSRKPLVSPGTLQDDQLRRDFTINAISISLNKSNYGEIIDPFQGLDDLEKKILRTPTDPDMTFSDDPLRMLRAIRFASQLLYEIDDRTWQGIIDNKDRIRIVSQERITNEFEKIILSPIPSIGFDLLFKSGLLDIIFPEFTLLHGVAYQDGKGHKDNFYHTLQVLDNLSEKTANLWLRWSAILHDIAKPQTKRFDPEIGWTFHGHEALGAIMVPRIFKKMRLPLDHKMKYVQKLVRLHLRPIALTQEEITDSALRRLLFDAGEDIDDLLMLCEADITSKNPEKVKKFRNNYSKVREKLAEVEENDRIRNWQPPITGEMIMTLFKLKPGREVGILKNTIREAILDGLIPNDYDAALNLLKEKANELGIVQVHS</sequence>
<keyword evidence="7" id="KW-0692">RNA repair</keyword>
<evidence type="ECO:0000313" key="16">
    <source>
        <dbReference type="Proteomes" id="UP000808349"/>
    </source>
</evidence>
<evidence type="ECO:0000259" key="13">
    <source>
        <dbReference type="Pfam" id="PF01966"/>
    </source>
</evidence>
<evidence type="ECO:0000256" key="1">
    <source>
        <dbReference type="ARBA" id="ARBA00001946"/>
    </source>
</evidence>
<organism evidence="15 16">
    <name type="scientific">Candidatus Defluviibacterium haderslevense</name>
    <dbReference type="NCBI Taxonomy" id="2981993"/>
    <lineage>
        <taxon>Bacteria</taxon>
        <taxon>Pseudomonadati</taxon>
        <taxon>Bacteroidota</taxon>
        <taxon>Saprospiria</taxon>
        <taxon>Saprospirales</taxon>
        <taxon>Saprospiraceae</taxon>
        <taxon>Candidatus Defluviibacterium</taxon>
    </lineage>
</organism>
<reference evidence="15 16" key="1">
    <citation type="submission" date="2020-10" db="EMBL/GenBank/DDBJ databases">
        <title>Connecting structure to function with the recovery of over 1000 high-quality activated sludge metagenome-assembled genomes encoding full-length rRNA genes using long-read sequencing.</title>
        <authorList>
            <person name="Singleton C.M."/>
            <person name="Petriglieri F."/>
            <person name="Kristensen J.M."/>
            <person name="Kirkegaard R.H."/>
            <person name="Michaelsen T.Y."/>
            <person name="Andersen M.H."/>
            <person name="Karst S.M."/>
            <person name="Dueholm M.S."/>
            <person name="Nielsen P.H."/>
            <person name="Albertsen M."/>
        </authorList>
    </citation>
    <scope>NUCLEOTIDE SEQUENCE [LARGE SCALE GENOMIC DNA]</scope>
    <source>
        <strain evidence="15">Ribe_18-Q3-R11-54_BAT3C.373</strain>
    </source>
</reference>
<comment type="caution">
    <text evidence="15">The sequence shown here is derived from an EMBL/GenBank/DDBJ whole genome shotgun (WGS) entry which is preliminary data.</text>
</comment>
<evidence type="ECO:0000256" key="9">
    <source>
        <dbReference type="ARBA" id="ARBA00022842"/>
    </source>
</evidence>
<evidence type="ECO:0000256" key="3">
    <source>
        <dbReference type="ARBA" id="ARBA00022694"/>
    </source>
</evidence>
<dbReference type="Gene3D" id="1.10.246.80">
    <property type="match status" value="1"/>
</dbReference>
<dbReference type="InterPro" id="IPR006675">
    <property type="entry name" value="HDIG_dom"/>
</dbReference>
<evidence type="ECO:0000256" key="10">
    <source>
        <dbReference type="ARBA" id="ARBA00022884"/>
    </source>
</evidence>
<evidence type="ECO:0000256" key="5">
    <source>
        <dbReference type="ARBA" id="ARBA00022723"/>
    </source>
</evidence>
<keyword evidence="10 11" id="KW-0694">RNA-binding</keyword>
<protein>
    <submittedName>
        <fullName evidence="15">HD domain-containing protein</fullName>
    </submittedName>
</protein>